<proteinExistence type="predicted"/>
<dbReference type="VEuPathDB" id="MicrosporidiaDB:H312_00877"/>
<dbReference type="AlphaFoldDB" id="A0A059F3Y4"/>
<organism evidence="1 2">
    <name type="scientific">Anncaliia algerae PRA339</name>
    <dbReference type="NCBI Taxonomy" id="1288291"/>
    <lineage>
        <taxon>Eukaryota</taxon>
        <taxon>Fungi</taxon>
        <taxon>Fungi incertae sedis</taxon>
        <taxon>Microsporidia</taxon>
        <taxon>Tubulinosematoidea</taxon>
        <taxon>Tubulinosematidae</taxon>
        <taxon>Anncaliia</taxon>
    </lineage>
</organism>
<protein>
    <submittedName>
        <fullName evidence="1">Uncharacterized protein</fullName>
    </submittedName>
</protein>
<feature type="non-terminal residue" evidence="1">
    <location>
        <position position="225"/>
    </location>
</feature>
<evidence type="ECO:0000313" key="2">
    <source>
        <dbReference type="Proteomes" id="UP000030655"/>
    </source>
</evidence>
<dbReference type="OrthoDB" id="10650506at2759"/>
<sequence>MSCNCNLILKNCMWYCQNIYKAKGWVKSKNFIMNLASPEFSLEIMTKPFINHKTSECTKTSLSSSSISSSNPLLNIYKSKIQEISTVSHESNKSSAEKEICDFLIYLKEIEKEKNMDSEKKNLIQNIIYKYFMINNLSSLECTLNKENKELEKYLEKNQTFSFDNSLFNTQKSENIFMNTDTKIITQSKNLKYSKIYFTSTIYYPSTTEDSLYKKECQVKNLSCE</sequence>
<reference evidence="1 2" key="2">
    <citation type="submission" date="2014-03" db="EMBL/GenBank/DDBJ databases">
        <title>The Genome Sequence of Anncaliia algerae insect isolate PRA339.</title>
        <authorList>
            <consortium name="The Broad Institute Genome Sequencing Platform"/>
            <consortium name="The Broad Institute Genome Sequencing Center for Infectious Disease"/>
            <person name="Cuomo C."/>
            <person name="Becnel J."/>
            <person name="Sanscrainte N."/>
            <person name="Walker B."/>
            <person name="Young S.K."/>
            <person name="Zeng Q."/>
            <person name="Gargeya S."/>
            <person name="Fitzgerald M."/>
            <person name="Haas B."/>
            <person name="Abouelleil A."/>
            <person name="Alvarado L."/>
            <person name="Arachchi H.M."/>
            <person name="Berlin A.M."/>
            <person name="Chapman S.B."/>
            <person name="Dewar J."/>
            <person name="Goldberg J."/>
            <person name="Griggs A."/>
            <person name="Gujja S."/>
            <person name="Hansen M."/>
            <person name="Howarth C."/>
            <person name="Imamovic A."/>
            <person name="Larimer J."/>
            <person name="McCowan C."/>
            <person name="Murphy C."/>
            <person name="Neiman D."/>
            <person name="Pearson M."/>
            <person name="Priest M."/>
            <person name="Roberts A."/>
            <person name="Saif S."/>
            <person name="Shea T."/>
            <person name="Sisk P."/>
            <person name="Sykes S."/>
            <person name="Wortman J."/>
            <person name="Nusbaum C."/>
            <person name="Birren B."/>
        </authorList>
    </citation>
    <scope>NUCLEOTIDE SEQUENCE [LARGE SCALE GENOMIC DNA]</scope>
    <source>
        <strain evidence="1 2">PRA339</strain>
    </source>
</reference>
<evidence type="ECO:0000313" key="1">
    <source>
        <dbReference type="EMBL" id="KCZ81699.1"/>
    </source>
</evidence>
<accession>A0A059F3Y4</accession>
<dbReference type="HOGENOM" id="CLU_1232426_0_0_1"/>
<keyword evidence="2" id="KW-1185">Reference proteome</keyword>
<dbReference type="EMBL" id="KK365138">
    <property type="protein sequence ID" value="KCZ81699.1"/>
    <property type="molecule type" value="Genomic_DNA"/>
</dbReference>
<dbReference type="Proteomes" id="UP000030655">
    <property type="component" value="Unassembled WGS sequence"/>
</dbReference>
<reference evidence="2" key="1">
    <citation type="submission" date="2013-02" db="EMBL/GenBank/DDBJ databases">
        <authorList>
            <consortium name="The Broad Institute Genome Sequencing Platform"/>
            <person name="Cuomo C."/>
            <person name="Becnel J."/>
            <person name="Sanscrainte N."/>
            <person name="Walker B."/>
            <person name="Young S.K."/>
            <person name="Zeng Q."/>
            <person name="Gargeya S."/>
            <person name="Fitzgerald M."/>
            <person name="Haas B."/>
            <person name="Abouelleil A."/>
            <person name="Alvarado L."/>
            <person name="Arachchi H.M."/>
            <person name="Berlin A.M."/>
            <person name="Chapman S.B."/>
            <person name="Dewar J."/>
            <person name="Goldberg J."/>
            <person name="Griggs A."/>
            <person name="Gujja S."/>
            <person name="Hansen M."/>
            <person name="Howarth C."/>
            <person name="Imamovic A."/>
            <person name="Larimer J."/>
            <person name="McCowan C."/>
            <person name="Murphy C."/>
            <person name="Neiman D."/>
            <person name="Pearson M."/>
            <person name="Priest M."/>
            <person name="Roberts A."/>
            <person name="Saif S."/>
            <person name="Shea T."/>
            <person name="Sisk P."/>
            <person name="Sykes S."/>
            <person name="Wortman J."/>
            <person name="Nusbaum C."/>
            <person name="Birren B."/>
        </authorList>
    </citation>
    <scope>NUCLEOTIDE SEQUENCE [LARGE SCALE GENOMIC DNA]</scope>
    <source>
        <strain evidence="2">PRA339</strain>
    </source>
</reference>
<name>A0A059F3Y4_9MICR</name>
<gene>
    <name evidence="1" type="ORF">H312_00877</name>
</gene>